<dbReference type="Proteomes" id="UP000037904">
    <property type="component" value="Unassembled WGS sequence"/>
</dbReference>
<comment type="caution">
    <text evidence="1">The sequence shown here is derived from an EMBL/GenBank/DDBJ whole genome shotgun (WGS) entry which is preliminary data.</text>
</comment>
<dbReference type="EMBL" id="JXCE01000340">
    <property type="protein sequence ID" value="KPA37929.1"/>
    <property type="molecule type" value="Genomic_DNA"/>
</dbReference>
<reference evidence="1 2" key="1">
    <citation type="submission" date="2015-04" db="EMBL/GenBank/DDBJ databases">
        <title>The draft genome sequence of Fusarium langsethiae, a T-2/HT-2 mycotoxin producer.</title>
        <authorList>
            <person name="Lysoe E."/>
            <person name="Divon H.H."/>
            <person name="Terzi V."/>
            <person name="Orru L."/>
            <person name="Lamontanara A."/>
            <person name="Kolseth A.-K."/>
            <person name="Frandsen R.J."/>
            <person name="Nielsen K."/>
            <person name="Thrane U."/>
        </authorList>
    </citation>
    <scope>NUCLEOTIDE SEQUENCE [LARGE SCALE GENOMIC DNA]</scope>
    <source>
        <strain evidence="1 2">Fl201059</strain>
    </source>
</reference>
<sequence length="92" mass="10521">MCSFTFCIGHLYSPSQTIDTVKMCTSKYIKYTCGCKKEMEFIQCPARQGTNIRCHPIIKEWGKDSANYCSRHLVKPDAPVKYTDPNGETMED</sequence>
<organism evidence="1 2">
    <name type="scientific">Fusarium langsethiae</name>
    <dbReference type="NCBI Taxonomy" id="179993"/>
    <lineage>
        <taxon>Eukaryota</taxon>
        <taxon>Fungi</taxon>
        <taxon>Dikarya</taxon>
        <taxon>Ascomycota</taxon>
        <taxon>Pezizomycotina</taxon>
        <taxon>Sordariomycetes</taxon>
        <taxon>Hypocreomycetidae</taxon>
        <taxon>Hypocreales</taxon>
        <taxon>Nectriaceae</taxon>
        <taxon>Fusarium</taxon>
    </lineage>
</organism>
<proteinExistence type="predicted"/>
<name>A0A0M9EQQ2_FUSLA</name>
<evidence type="ECO:0000313" key="1">
    <source>
        <dbReference type="EMBL" id="KPA37929.1"/>
    </source>
</evidence>
<dbReference type="AlphaFoldDB" id="A0A0M9EQQ2"/>
<evidence type="ECO:0000313" key="2">
    <source>
        <dbReference type="Proteomes" id="UP000037904"/>
    </source>
</evidence>
<accession>A0A0M9EQQ2</accession>
<keyword evidence="2" id="KW-1185">Reference proteome</keyword>
<protein>
    <submittedName>
        <fullName evidence="1">Oxidoreductase</fullName>
    </submittedName>
</protein>
<gene>
    <name evidence="1" type="ORF">FLAG1_09246</name>
</gene>